<dbReference type="Proteomes" id="UP001365846">
    <property type="component" value="Unassembled WGS sequence"/>
</dbReference>
<evidence type="ECO:0000256" key="1">
    <source>
        <dbReference type="ARBA" id="ARBA00004863"/>
    </source>
</evidence>
<evidence type="ECO:0000256" key="3">
    <source>
        <dbReference type="ARBA" id="ARBA00023239"/>
    </source>
</evidence>
<comment type="caution">
    <text evidence="4">The sequence shown here is derived from an EMBL/GenBank/DDBJ whole genome shotgun (WGS) entry which is preliminary data.</text>
</comment>
<dbReference type="Pfam" id="PF02621">
    <property type="entry name" value="VitK2_biosynth"/>
    <property type="match status" value="1"/>
</dbReference>
<reference evidence="4 5" key="1">
    <citation type="submission" date="2024-03" db="EMBL/GenBank/DDBJ databases">
        <title>Novel species of the genus Variovorax.</title>
        <authorList>
            <person name="Liu Q."/>
            <person name="Xin Y.-H."/>
        </authorList>
    </citation>
    <scope>NUCLEOTIDE SEQUENCE [LARGE SCALE GENOMIC DNA]</scope>
    <source>
        <strain evidence="4 5">KACC 18899</strain>
    </source>
</reference>
<dbReference type="InterPro" id="IPR030868">
    <property type="entry name" value="MqnA"/>
</dbReference>
<keyword evidence="5" id="KW-1185">Reference proteome</keyword>
<dbReference type="PANTHER" id="PTHR37690">
    <property type="entry name" value="CHORISMATE DEHYDRATASE"/>
    <property type="match status" value="1"/>
</dbReference>
<dbReference type="InterPro" id="IPR003773">
    <property type="entry name" value="Menaquinone_biosynth"/>
</dbReference>
<dbReference type="EMBL" id="JBBKZU010000022">
    <property type="protein sequence ID" value="MEJ8815614.1"/>
    <property type="molecule type" value="Genomic_DNA"/>
</dbReference>
<dbReference type="Gene3D" id="3.40.190.10">
    <property type="entry name" value="Periplasmic binding protein-like II"/>
    <property type="match status" value="2"/>
</dbReference>
<keyword evidence="2" id="KW-0474">Menaquinone biosynthesis</keyword>
<sequence length="257" mass="29761">MTLMRVGHFKSIPWIPPYAAHDAWPVTFVDCVSSTVIDLLRQVDVTPMATVDWFPRQQDWCRLENHGLWIRERAGSVLLFSPWPIEQLGGKEIAISDETSTSVRVLHALLTGKYGLSLGTWRRGVVENDQHTPRLLIQNQAVHEIARRRFEYVYDLGHEWRKWQGVPLVPAVWVYRRGLSSDKTRFIADLLDSSLGEFSERTGVHIESHRHRNGWTASTQTVERLLRNFEYRMNVEAERGLEAMRSELPVVLPQLIK</sequence>
<dbReference type="SUPFAM" id="SSF53850">
    <property type="entry name" value="Periplasmic binding protein-like II"/>
    <property type="match status" value="1"/>
</dbReference>
<gene>
    <name evidence="4" type="ORF">WKW77_31440</name>
</gene>
<organism evidence="4 5">
    <name type="scientific">Variovorax ureilyticus</name>
    <dbReference type="NCBI Taxonomy" id="1836198"/>
    <lineage>
        <taxon>Bacteria</taxon>
        <taxon>Pseudomonadati</taxon>
        <taxon>Pseudomonadota</taxon>
        <taxon>Betaproteobacteria</taxon>
        <taxon>Burkholderiales</taxon>
        <taxon>Comamonadaceae</taxon>
        <taxon>Variovorax</taxon>
    </lineage>
</organism>
<name>A0ABU8VRS7_9BURK</name>
<proteinExistence type="predicted"/>
<accession>A0ABU8VRS7</accession>
<comment type="pathway">
    <text evidence="1">Quinol/quinone metabolism; menaquinone biosynthesis.</text>
</comment>
<protein>
    <submittedName>
        <fullName evidence="4">MqnA/MqnD/SBP family protein</fullName>
    </submittedName>
</protein>
<keyword evidence="3" id="KW-0456">Lyase</keyword>
<evidence type="ECO:0000313" key="5">
    <source>
        <dbReference type="Proteomes" id="UP001365846"/>
    </source>
</evidence>
<dbReference type="RefSeq" id="WP_340360816.1">
    <property type="nucleotide sequence ID" value="NZ_JBBKZU010000022.1"/>
</dbReference>
<evidence type="ECO:0000313" key="4">
    <source>
        <dbReference type="EMBL" id="MEJ8815614.1"/>
    </source>
</evidence>
<dbReference type="PANTHER" id="PTHR37690:SF1">
    <property type="entry name" value="CHORISMATE DEHYDRATASE"/>
    <property type="match status" value="1"/>
</dbReference>
<evidence type="ECO:0000256" key="2">
    <source>
        <dbReference type="ARBA" id="ARBA00022428"/>
    </source>
</evidence>